<reference evidence="1" key="1">
    <citation type="submission" date="2023-08" db="EMBL/GenBank/DDBJ databases">
        <authorList>
            <person name="Alioto T."/>
            <person name="Alioto T."/>
            <person name="Gomez Garrido J."/>
        </authorList>
    </citation>
    <scope>NUCLEOTIDE SEQUENCE</scope>
</reference>
<dbReference type="AlphaFoldDB" id="A0AA36BVD4"/>
<name>A0AA36BVD4_OCTVU</name>
<dbReference type="Proteomes" id="UP001162480">
    <property type="component" value="Chromosome 26"/>
</dbReference>
<gene>
    <name evidence="1" type="ORF">OCTVUL_1B005218</name>
</gene>
<organism evidence="1 2">
    <name type="scientific">Octopus vulgaris</name>
    <name type="common">Common octopus</name>
    <dbReference type="NCBI Taxonomy" id="6645"/>
    <lineage>
        <taxon>Eukaryota</taxon>
        <taxon>Metazoa</taxon>
        <taxon>Spiralia</taxon>
        <taxon>Lophotrochozoa</taxon>
        <taxon>Mollusca</taxon>
        <taxon>Cephalopoda</taxon>
        <taxon>Coleoidea</taxon>
        <taxon>Octopodiformes</taxon>
        <taxon>Octopoda</taxon>
        <taxon>Incirrata</taxon>
        <taxon>Octopodidae</taxon>
        <taxon>Octopus</taxon>
    </lineage>
</organism>
<proteinExistence type="predicted"/>
<accession>A0AA36BVD4</accession>
<evidence type="ECO:0000313" key="2">
    <source>
        <dbReference type="Proteomes" id="UP001162480"/>
    </source>
</evidence>
<sequence length="118" mass="13462">MASLINNKKKKKNHTTKQKLISKLDRLFLVGCPPSAPLPPTMSSCSKQVPGSFIINLFLVLSLQKDPETVQGELTLVSYATKLFLFFHLPNCSCYHQSVQTLLYHFYLFDRKLRFLVG</sequence>
<evidence type="ECO:0000313" key="1">
    <source>
        <dbReference type="EMBL" id="CAI9741340.1"/>
    </source>
</evidence>
<protein>
    <submittedName>
        <fullName evidence="1">Uncharacterized protein</fullName>
    </submittedName>
</protein>
<keyword evidence="2" id="KW-1185">Reference proteome</keyword>
<dbReference type="EMBL" id="OX597839">
    <property type="protein sequence ID" value="CAI9741340.1"/>
    <property type="molecule type" value="Genomic_DNA"/>
</dbReference>